<comment type="caution">
    <text evidence="2">The sequence shown here is derived from an EMBL/GenBank/DDBJ whole genome shotgun (WGS) entry which is preliminary data.</text>
</comment>
<dbReference type="PROSITE" id="PS51257">
    <property type="entry name" value="PROKAR_LIPOPROTEIN"/>
    <property type="match status" value="1"/>
</dbReference>
<evidence type="ECO:0000313" key="3">
    <source>
        <dbReference type="Proteomes" id="UP000828251"/>
    </source>
</evidence>
<dbReference type="OrthoDB" id="77878at2759"/>
<dbReference type="EMBL" id="JAIQCV010000006">
    <property type="protein sequence ID" value="KAH1092104.1"/>
    <property type="molecule type" value="Genomic_DNA"/>
</dbReference>
<protein>
    <submittedName>
        <fullName evidence="2">Uncharacterized protein</fullName>
    </submittedName>
</protein>
<evidence type="ECO:0000256" key="1">
    <source>
        <dbReference type="SAM" id="SignalP"/>
    </source>
</evidence>
<evidence type="ECO:0000313" key="2">
    <source>
        <dbReference type="EMBL" id="KAH1092104.1"/>
    </source>
</evidence>
<proteinExistence type="predicted"/>
<keyword evidence="3" id="KW-1185">Reference proteome</keyword>
<feature type="signal peptide" evidence="1">
    <location>
        <begin position="1"/>
        <end position="28"/>
    </location>
</feature>
<accession>A0A9D3VR70</accession>
<feature type="chain" id="PRO_5039140372" evidence="1">
    <location>
        <begin position="29"/>
        <end position="115"/>
    </location>
</feature>
<dbReference type="Proteomes" id="UP000828251">
    <property type="component" value="Unassembled WGS sequence"/>
</dbReference>
<reference evidence="2 3" key="1">
    <citation type="journal article" date="2021" name="Plant Biotechnol. J.">
        <title>Multi-omics assisted identification of the key and species-specific regulatory components of drought-tolerant mechanisms in Gossypium stocksii.</title>
        <authorList>
            <person name="Yu D."/>
            <person name="Ke L."/>
            <person name="Zhang D."/>
            <person name="Wu Y."/>
            <person name="Sun Y."/>
            <person name="Mei J."/>
            <person name="Sun J."/>
            <person name="Sun Y."/>
        </authorList>
    </citation>
    <scope>NUCLEOTIDE SEQUENCE [LARGE SCALE GENOMIC DNA]</scope>
    <source>
        <strain evidence="3">cv. E1</strain>
        <tissue evidence="2">Leaf</tissue>
    </source>
</reference>
<name>A0A9D3VR70_9ROSI</name>
<keyword evidence="1" id="KW-0732">Signal</keyword>
<organism evidence="2 3">
    <name type="scientific">Gossypium stocksii</name>
    <dbReference type="NCBI Taxonomy" id="47602"/>
    <lineage>
        <taxon>Eukaryota</taxon>
        <taxon>Viridiplantae</taxon>
        <taxon>Streptophyta</taxon>
        <taxon>Embryophyta</taxon>
        <taxon>Tracheophyta</taxon>
        <taxon>Spermatophyta</taxon>
        <taxon>Magnoliopsida</taxon>
        <taxon>eudicotyledons</taxon>
        <taxon>Gunneridae</taxon>
        <taxon>Pentapetalae</taxon>
        <taxon>rosids</taxon>
        <taxon>malvids</taxon>
        <taxon>Malvales</taxon>
        <taxon>Malvaceae</taxon>
        <taxon>Malvoideae</taxon>
        <taxon>Gossypium</taxon>
    </lineage>
</organism>
<sequence length="115" mass="12499">MGRPPRVRRKRTMVAKGASFSILLATLGGSCEKGSSFAGLGSWFCCCYTEKINSKNGSENGGTDSTLQKAEPQMVKAVVLASLEKFFKSILNMLEVERKFIAVVDAALEAHPHYP</sequence>
<gene>
    <name evidence="2" type="ORF">J1N35_019361</name>
</gene>
<dbReference type="AlphaFoldDB" id="A0A9D3VR70"/>